<accession>A0A7Z0A900</accession>
<protein>
    <recommendedName>
        <fullName evidence="1">4Fe-4S Wbl-type domain-containing protein</fullName>
    </recommendedName>
</protein>
<dbReference type="RefSeq" id="WP_179425952.1">
    <property type="nucleotide sequence ID" value="NZ_JACBZP010000001.1"/>
</dbReference>
<dbReference type="Pfam" id="PF02467">
    <property type="entry name" value="Whib"/>
    <property type="match status" value="1"/>
</dbReference>
<comment type="caution">
    <text evidence="2">The sequence shown here is derived from an EMBL/GenBank/DDBJ whole genome shotgun (WGS) entry which is preliminary data.</text>
</comment>
<evidence type="ECO:0000259" key="1">
    <source>
        <dbReference type="PROSITE" id="PS51674"/>
    </source>
</evidence>
<sequence>MDINIPEAAMPAWDRLAKVLETTQTPCQAMPDYWQTPEKATMRKAAQMCNSCPALQACARYARTAGEPSGVWGGTMPGRRAANR</sequence>
<dbReference type="EMBL" id="JACBZP010000001">
    <property type="protein sequence ID" value="NYI66527.1"/>
    <property type="molecule type" value="Genomic_DNA"/>
</dbReference>
<feature type="domain" description="4Fe-4S Wbl-type" evidence="1">
    <location>
        <begin position="26"/>
        <end position="82"/>
    </location>
</feature>
<name>A0A7Z0A900_9MICO</name>
<evidence type="ECO:0000313" key="2">
    <source>
        <dbReference type="EMBL" id="NYI66527.1"/>
    </source>
</evidence>
<proteinExistence type="predicted"/>
<organism evidence="2 3">
    <name type="scientific">Spelaeicoccus albus</name>
    <dbReference type="NCBI Taxonomy" id="1280376"/>
    <lineage>
        <taxon>Bacteria</taxon>
        <taxon>Bacillati</taxon>
        <taxon>Actinomycetota</taxon>
        <taxon>Actinomycetes</taxon>
        <taxon>Micrococcales</taxon>
        <taxon>Brevibacteriaceae</taxon>
        <taxon>Spelaeicoccus</taxon>
    </lineage>
</organism>
<dbReference type="AlphaFoldDB" id="A0A7Z0A900"/>
<dbReference type="Proteomes" id="UP000539111">
    <property type="component" value="Unassembled WGS sequence"/>
</dbReference>
<dbReference type="PROSITE" id="PS51674">
    <property type="entry name" value="4FE4S_WBL"/>
    <property type="match status" value="1"/>
</dbReference>
<dbReference type="InterPro" id="IPR034768">
    <property type="entry name" value="4FE4S_WBL"/>
</dbReference>
<evidence type="ECO:0000313" key="3">
    <source>
        <dbReference type="Proteomes" id="UP000539111"/>
    </source>
</evidence>
<keyword evidence="3" id="KW-1185">Reference proteome</keyword>
<reference evidence="2 3" key="1">
    <citation type="submission" date="2020-07" db="EMBL/GenBank/DDBJ databases">
        <title>Sequencing the genomes of 1000 actinobacteria strains.</title>
        <authorList>
            <person name="Klenk H.-P."/>
        </authorList>
    </citation>
    <scope>NUCLEOTIDE SEQUENCE [LARGE SCALE GENOMIC DNA]</scope>
    <source>
        <strain evidence="2 3">DSM 26341</strain>
    </source>
</reference>
<gene>
    <name evidence="2" type="ORF">BJY26_000833</name>
</gene>